<evidence type="ECO:0000313" key="1">
    <source>
        <dbReference type="EMBL" id="KAH8033861.1"/>
    </source>
</evidence>
<gene>
    <name evidence="1" type="ORF">HPB51_016633</name>
</gene>
<evidence type="ECO:0000313" key="2">
    <source>
        <dbReference type="Proteomes" id="UP000821866"/>
    </source>
</evidence>
<proteinExistence type="predicted"/>
<reference evidence="1" key="1">
    <citation type="journal article" date="2020" name="Cell">
        <title>Large-Scale Comparative Analyses of Tick Genomes Elucidate Their Genetic Diversity and Vector Capacities.</title>
        <authorList>
            <consortium name="Tick Genome and Microbiome Consortium (TIGMIC)"/>
            <person name="Jia N."/>
            <person name="Wang J."/>
            <person name="Shi W."/>
            <person name="Du L."/>
            <person name="Sun Y."/>
            <person name="Zhan W."/>
            <person name="Jiang J.F."/>
            <person name="Wang Q."/>
            <person name="Zhang B."/>
            <person name="Ji P."/>
            <person name="Bell-Sakyi L."/>
            <person name="Cui X.M."/>
            <person name="Yuan T.T."/>
            <person name="Jiang B.G."/>
            <person name="Yang W.F."/>
            <person name="Lam T.T."/>
            <person name="Chang Q.C."/>
            <person name="Ding S.J."/>
            <person name="Wang X.J."/>
            <person name="Zhu J.G."/>
            <person name="Ruan X.D."/>
            <person name="Zhao L."/>
            <person name="Wei J.T."/>
            <person name="Ye R.Z."/>
            <person name="Que T.C."/>
            <person name="Du C.H."/>
            <person name="Zhou Y.H."/>
            <person name="Cheng J.X."/>
            <person name="Dai P.F."/>
            <person name="Guo W.B."/>
            <person name="Han X.H."/>
            <person name="Huang E.J."/>
            <person name="Li L.F."/>
            <person name="Wei W."/>
            <person name="Gao Y.C."/>
            <person name="Liu J.Z."/>
            <person name="Shao H.Z."/>
            <person name="Wang X."/>
            <person name="Wang C.C."/>
            <person name="Yang T.C."/>
            <person name="Huo Q.B."/>
            <person name="Li W."/>
            <person name="Chen H.Y."/>
            <person name="Chen S.E."/>
            <person name="Zhou L.G."/>
            <person name="Ni X.B."/>
            <person name="Tian J.H."/>
            <person name="Sheng Y."/>
            <person name="Liu T."/>
            <person name="Pan Y.S."/>
            <person name="Xia L.Y."/>
            <person name="Li J."/>
            <person name="Zhao F."/>
            <person name="Cao W.C."/>
        </authorList>
    </citation>
    <scope>NUCLEOTIDE SEQUENCE</scope>
    <source>
        <strain evidence="1">Rmic-2018</strain>
    </source>
</reference>
<comment type="caution">
    <text evidence="1">The sequence shown here is derived from an EMBL/GenBank/DDBJ whole genome shotgun (WGS) entry which is preliminary data.</text>
</comment>
<accession>A0A9J6EI90</accession>
<reference evidence="1" key="2">
    <citation type="submission" date="2021-09" db="EMBL/GenBank/DDBJ databases">
        <authorList>
            <person name="Jia N."/>
            <person name="Wang J."/>
            <person name="Shi W."/>
            <person name="Du L."/>
            <person name="Sun Y."/>
            <person name="Zhan W."/>
            <person name="Jiang J."/>
            <person name="Wang Q."/>
            <person name="Zhang B."/>
            <person name="Ji P."/>
            <person name="Sakyi L.B."/>
            <person name="Cui X."/>
            <person name="Yuan T."/>
            <person name="Jiang B."/>
            <person name="Yang W."/>
            <person name="Lam T.T.-Y."/>
            <person name="Chang Q."/>
            <person name="Ding S."/>
            <person name="Wang X."/>
            <person name="Zhu J."/>
            <person name="Ruan X."/>
            <person name="Zhao L."/>
            <person name="Wei J."/>
            <person name="Que T."/>
            <person name="Du C."/>
            <person name="Cheng J."/>
            <person name="Dai P."/>
            <person name="Han X."/>
            <person name="Huang E."/>
            <person name="Gao Y."/>
            <person name="Liu J."/>
            <person name="Shao H."/>
            <person name="Ye R."/>
            <person name="Li L."/>
            <person name="Wei W."/>
            <person name="Wang X."/>
            <person name="Wang C."/>
            <person name="Huo Q."/>
            <person name="Li W."/>
            <person name="Guo W."/>
            <person name="Chen H."/>
            <person name="Chen S."/>
            <person name="Zhou L."/>
            <person name="Zhou L."/>
            <person name="Ni X."/>
            <person name="Tian J."/>
            <person name="Zhou Y."/>
            <person name="Sheng Y."/>
            <person name="Liu T."/>
            <person name="Pan Y."/>
            <person name="Xia L."/>
            <person name="Li J."/>
            <person name="Zhao F."/>
            <person name="Cao W."/>
        </authorList>
    </citation>
    <scope>NUCLEOTIDE SEQUENCE</scope>
    <source>
        <strain evidence="1">Rmic-2018</strain>
        <tissue evidence="1">Larvae</tissue>
    </source>
</reference>
<dbReference type="OMA" id="PTHELHC"/>
<organism evidence="1 2">
    <name type="scientific">Rhipicephalus microplus</name>
    <name type="common">Cattle tick</name>
    <name type="synonym">Boophilus microplus</name>
    <dbReference type="NCBI Taxonomy" id="6941"/>
    <lineage>
        <taxon>Eukaryota</taxon>
        <taxon>Metazoa</taxon>
        <taxon>Ecdysozoa</taxon>
        <taxon>Arthropoda</taxon>
        <taxon>Chelicerata</taxon>
        <taxon>Arachnida</taxon>
        <taxon>Acari</taxon>
        <taxon>Parasitiformes</taxon>
        <taxon>Ixodida</taxon>
        <taxon>Ixodoidea</taxon>
        <taxon>Ixodidae</taxon>
        <taxon>Rhipicephalinae</taxon>
        <taxon>Rhipicephalus</taxon>
        <taxon>Boophilus</taxon>
    </lineage>
</organism>
<dbReference type="VEuPathDB" id="VectorBase:LOC119162310"/>
<keyword evidence="2" id="KW-1185">Reference proteome</keyword>
<protein>
    <submittedName>
        <fullName evidence="1">Uncharacterized protein</fullName>
    </submittedName>
</protein>
<sequence length="209" mass="24117">MSNVLEELLAYLKRVPTHELHCLDDENVDWLPRLRRVCPGITVQEIRQALEATPDVIECLLRVAKLYCWLISRYHLCPWLLIRFEANMLLFDLHQLIRDLAAALQSIPRRHTTIRVRHECGAYYACLINNYANPDHREGGVMFLVLWRGHQFAATYAKTNEELQALTTALQVVLHGERVELLLRPHADLDAAYFAGRQSIGGPRLLTTR</sequence>
<dbReference type="OrthoDB" id="10358845at2759"/>
<name>A0A9J6EI90_RHIMP</name>
<dbReference type="AlphaFoldDB" id="A0A9J6EI90"/>
<dbReference type="Proteomes" id="UP000821866">
    <property type="component" value="Chromosome 2"/>
</dbReference>
<dbReference type="EMBL" id="JABSTU010000004">
    <property type="protein sequence ID" value="KAH8033861.1"/>
    <property type="molecule type" value="Genomic_DNA"/>
</dbReference>